<keyword evidence="3" id="KW-1185">Reference proteome</keyword>
<dbReference type="GeneID" id="97610445"/>
<dbReference type="OrthoDB" id="10943at2157"/>
<gene>
    <name evidence="2" type="ORF">DLD82_16495</name>
</gene>
<dbReference type="GO" id="GO:0043023">
    <property type="term" value="F:ribosomal large subunit binding"/>
    <property type="evidence" value="ECO:0007669"/>
    <property type="project" value="TreeGrafter"/>
</dbReference>
<sequence>MATAQGMSGLDLITVTDEITRLLPLWVHKIYLDEKRLCVIRLNSKEQGKSNLLIEPGRRLHLIPVLPEMPQIPPAFAMFLRKYLGGGRVTAIRQQGLQRTVIIDIQKSEQLFHLIAEIFDEGNIILCGEDMKIIQPLTRQRFKDRDVLPGSDYVFPPPDVSMITANEFAERLSADDRDIVRSLAVGSFLGGRYAEYICTQTGVDKETLAKDTNASEIYVAIHNLLNSARIPVSVLAKSGCHPVATGDEPKAPYDLFNDALAAFYPIAPPAKKREEKVRESREDRIRHQQEEAIKKFEKNITRNEELAAIIYENYGFVTEIITTLSKAAENHSWQEITDILQKDNSGAGNNIIRVFPADAAVELSLSHPVKIFVHDSIDQNAGRYYDQVKKFKKKLAGAKAAMEREVHQARHKKVLYQRPKKRWFDRFRWFYTSDQVLVIGGRDAGQNEELIRKYLEGGDTFVHADVHGASVVVVKGKTSAMDEVAQFAAAYSGAWRAGFASADVYAARPDQVSKTAESGEYLSRGSFVVRGERQWFHDVPLAVTIGLMKTPQTRIIGGPSLTIPKACELYVTLKPGTFEPNDIAKKVVRALRDRLSPDDQKALKFALNTEAVAGFVPPGGSDLVEG</sequence>
<dbReference type="InterPro" id="IPR051608">
    <property type="entry name" value="RQC_Subunit_NEMF"/>
</dbReference>
<proteinExistence type="predicted"/>
<dbReference type="RefSeq" id="WP_109942232.1">
    <property type="nucleotide sequence ID" value="NZ_CP176366.1"/>
</dbReference>
<organism evidence="2 3">
    <name type="scientific">Methanospirillum stamsii</name>
    <dbReference type="NCBI Taxonomy" id="1277351"/>
    <lineage>
        <taxon>Archaea</taxon>
        <taxon>Methanobacteriati</taxon>
        <taxon>Methanobacteriota</taxon>
        <taxon>Stenosarchaea group</taxon>
        <taxon>Methanomicrobia</taxon>
        <taxon>Methanomicrobiales</taxon>
        <taxon>Methanospirillaceae</taxon>
        <taxon>Methanospirillum</taxon>
    </lineage>
</organism>
<evidence type="ECO:0000313" key="2">
    <source>
        <dbReference type="EMBL" id="PWR70047.1"/>
    </source>
</evidence>
<reference evidence="2 3" key="1">
    <citation type="submission" date="2018-05" db="EMBL/GenBank/DDBJ databases">
        <title>Draft genome of Methanospirillum stamsii Pt1.</title>
        <authorList>
            <person name="Dueholm M.S."/>
            <person name="Nielsen P.H."/>
            <person name="Bakmann L.F."/>
            <person name="Otzen D.E."/>
        </authorList>
    </citation>
    <scope>NUCLEOTIDE SEQUENCE [LARGE SCALE GENOMIC DNA]</scope>
    <source>
        <strain evidence="2 3">Pt1</strain>
    </source>
</reference>
<dbReference type="Pfam" id="PF05833">
    <property type="entry name" value="NFACT_N"/>
    <property type="match status" value="1"/>
</dbReference>
<dbReference type="GO" id="GO:0072344">
    <property type="term" value="P:rescue of stalled ribosome"/>
    <property type="evidence" value="ECO:0007669"/>
    <property type="project" value="TreeGrafter"/>
</dbReference>
<dbReference type="AlphaFoldDB" id="A0A2V2N1P4"/>
<comment type="caution">
    <text evidence="2">The sequence shown here is derived from an EMBL/GenBank/DDBJ whole genome shotgun (WGS) entry which is preliminary data.</text>
</comment>
<dbReference type="PANTHER" id="PTHR15239">
    <property type="entry name" value="NUCLEAR EXPORT MEDIATOR FACTOR NEMF"/>
    <property type="match status" value="1"/>
</dbReference>
<dbReference type="Pfam" id="PF05670">
    <property type="entry name" value="NFACT-R_1"/>
    <property type="match status" value="1"/>
</dbReference>
<dbReference type="PANTHER" id="PTHR15239:SF6">
    <property type="entry name" value="RIBOSOME QUALITY CONTROL COMPLEX SUBUNIT NEMF"/>
    <property type="match status" value="1"/>
</dbReference>
<accession>A0A2V2N1P4</accession>
<name>A0A2V2N1P4_9EURY</name>
<evidence type="ECO:0000259" key="1">
    <source>
        <dbReference type="Pfam" id="PF05670"/>
    </source>
</evidence>
<evidence type="ECO:0000313" key="3">
    <source>
        <dbReference type="Proteomes" id="UP000245934"/>
    </source>
</evidence>
<feature type="domain" description="NFACT RNA-binding" evidence="1">
    <location>
        <begin position="427"/>
        <end position="531"/>
    </location>
</feature>
<dbReference type="EMBL" id="QGMZ01000049">
    <property type="protein sequence ID" value="PWR70047.1"/>
    <property type="molecule type" value="Genomic_DNA"/>
</dbReference>
<dbReference type="GO" id="GO:0000049">
    <property type="term" value="F:tRNA binding"/>
    <property type="evidence" value="ECO:0007669"/>
    <property type="project" value="TreeGrafter"/>
</dbReference>
<dbReference type="InterPro" id="IPR008532">
    <property type="entry name" value="NFACT_RNA-bd"/>
</dbReference>
<dbReference type="NCBIfam" id="NF041120">
    <property type="entry name" value="RqcH_arch"/>
    <property type="match status" value="1"/>
</dbReference>
<dbReference type="Gene3D" id="2.30.310.10">
    <property type="entry name" value="ibrinogen binding protein from staphylococcus aureus domain"/>
    <property type="match status" value="1"/>
</dbReference>
<dbReference type="GO" id="GO:1990112">
    <property type="term" value="C:RQC complex"/>
    <property type="evidence" value="ECO:0007669"/>
    <property type="project" value="TreeGrafter"/>
</dbReference>
<protein>
    <submittedName>
        <fullName evidence="2">Fibronectin-binding domain-containing protein</fullName>
    </submittedName>
</protein>
<dbReference type="Proteomes" id="UP000245934">
    <property type="component" value="Unassembled WGS sequence"/>
</dbReference>